<dbReference type="Pfam" id="PF00646">
    <property type="entry name" value="F-box"/>
    <property type="match status" value="1"/>
</dbReference>
<dbReference type="InterPro" id="IPR036047">
    <property type="entry name" value="F-box-like_dom_sf"/>
</dbReference>
<dbReference type="Proteomes" id="UP001408789">
    <property type="component" value="Unassembled WGS sequence"/>
</dbReference>
<comment type="caution">
    <text evidence="2">The sequence shown here is derived from an EMBL/GenBank/DDBJ whole genome shotgun (WGS) entry which is preliminary data.</text>
</comment>
<dbReference type="Gene3D" id="1.20.1280.50">
    <property type="match status" value="1"/>
</dbReference>
<dbReference type="InterPro" id="IPR001810">
    <property type="entry name" value="F-box_dom"/>
</dbReference>
<evidence type="ECO:0000313" key="2">
    <source>
        <dbReference type="EMBL" id="KAK9050539.1"/>
    </source>
</evidence>
<reference evidence="2 3" key="1">
    <citation type="submission" date="2024-04" db="EMBL/GenBank/DDBJ databases">
        <title>The reference genome of an endangered Asteraceae, Deinandra increscens subsp. villosa, native to the Central Coast of California.</title>
        <authorList>
            <person name="Guilliams M."/>
            <person name="Hasenstab-Lehman K."/>
            <person name="Meyer R."/>
            <person name="Mcevoy S."/>
        </authorList>
    </citation>
    <scope>NUCLEOTIDE SEQUENCE [LARGE SCALE GENOMIC DNA]</scope>
    <source>
        <tissue evidence="2">Leaf</tissue>
    </source>
</reference>
<accession>A0AAP0C5G7</accession>
<feature type="domain" description="F-box" evidence="1">
    <location>
        <begin position="1"/>
        <end position="49"/>
    </location>
</feature>
<dbReference type="EMBL" id="JBCNJP010001261">
    <property type="protein sequence ID" value="KAK9050539.1"/>
    <property type="molecule type" value="Genomic_DNA"/>
</dbReference>
<gene>
    <name evidence="2" type="ORF">SSX86_030491</name>
</gene>
<evidence type="ECO:0000259" key="1">
    <source>
        <dbReference type="PROSITE" id="PS50181"/>
    </source>
</evidence>
<dbReference type="SMART" id="SM00256">
    <property type="entry name" value="FBOX"/>
    <property type="match status" value="1"/>
</dbReference>
<proteinExistence type="predicted"/>
<dbReference type="AlphaFoldDB" id="A0AAP0C5G7"/>
<sequence>MSCDIPLEIQVEIIKRLPVKSLIQFRSVSKAWKSMIDSSRFIADHYRQQTHPQHLFVSYEYADDHNDTEKFVSYVDDDTFTQHKVSVTLPQTLIEYDIIGCSHGLLCLSGGYRHRDTVFLWNISIRKGVAVVIPKVGDGMYKYVLGLPQMVDICVYNLIISFDIMSEEFGQVNLPSVLALDKPVNLSMSKLRESLVVLQGGGDPDNSTFVVWMMEDGVPQLFTKIFKVNVNTPDASVKGFRMNGAPIVEVKEHDRDCTLLIVYESYSKRVDNLGIDGKQCSSSVYPYVETLLLLDQPNMDCNDM</sequence>
<dbReference type="PANTHER" id="PTHR31672:SF10">
    <property type="entry name" value="F-BOX DOMAIN-CONTAINING PROTEIN"/>
    <property type="match status" value="1"/>
</dbReference>
<evidence type="ECO:0000313" key="3">
    <source>
        <dbReference type="Proteomes" id="UP001408789"/>
    </source>
</evidence>
<name>A0AAP0C5G7_9ASTR</name>
<keyword evidence="3" id="KW-1185">Reference proteome</keyword>
<dbReference type="InterPro" id="IPR050796">
    <property type="entry name" value="SCF_F-box_component"/>
</dbReference>
<dbReference type="SUPFAM" id="SSF81383">
    <property type="entry name" value="F-box domain"/>
    <property type="match status" value="1"/>
</dbReference>
<dbReference type="PROSITE" id="PS50181">
    <property type="entry name" value="FBOX"/>
    <property type="match status" value="1"/>
</dbReference>
<organism evidence="2 3">
    <name type="scientific">Deinandra increscens subsp. villosa</name>
    <dbReference type="NCBI Taxonomy" id="3103831"/>
    <lineage>
        <taxon>Eukaryota</taxon>
        <taxon>Viridiplantae</taxon>
        <taxon>Streptophyta</taxon>
        <taxon>Embryophyta</taxon>
        <taxon>Tracheophyta</taxon>
        <taxon>Spermatophyta</taxon>
        <taxon>Magnoliopsida</taxon>
        <taxon>eudicotyledons</taxon>
        <taxon>Gunneridae</taxon>
        <taxon>Pentapetalae</taxon>
        <taxon>asterids</taxon>
        <taxon>campanulids</taxon>
        <taxon>Asterales</taxon>
        <taxon>Asteraceae</taxon>
        <taxon>Asteroideae</taxon>
        <taxon>Heliantheae alliance</taxon>
        <taxon>Madieae</taxon>
        <taxon>Madiinae</taxon>
        <taxon>Deinandra</taxon>
    </lineage>
</organism>
<dbReference type="CDD" id="cd22157">
    <property type="entry name" value="F-box_AtFBW1-like"/>
    <property type="match status" value="1"/>
</dbReference>
<dbReference type="PANTHER" id="PTHR31672">
    <property type="entry name" value="BNACNNG10540D PROTEIN"/>
    <property type="match status" value="1"/>
</dbReference>
<protein>
    <recommendedName>
        <fullName evidence="1">F-box domain-containing protein</fullName>
    </recommendedName>
</protein>